<organism evidence="2 3">
    <name type="scientific">Armillaria tabescens</name>
    <name type="common">Ringless honey mushroom</name>
    <name type="synonym">Agaricus tabescens</name>
    <dbReference type="NCBI Taxonomy" id="1929756"/>
    <lineage>
        <taxon>Eukaryota</taxon>
        <taxon>Fungi</taxon>
        <taxon>Dikarya</taxon>
        <taxon>Basidiomycota</taxon>
        <taxon>Agaricomycotina</taxon>
        <taxon>Agaricomycetes</taxon>
        <taxon>Agaricomycetidae</taxon>
        <taxon>Agaricales</taxon>
        <taxon>Marasmiineae</taxon>
        <taxon>Physalacriaceae</taxon>
        <taxon>Desarmillaria</taxon>
    </lineage>
</organism>
<keyword evidence="1" id="KW-0472">Membrane</keyword>
<name>A0AA39MSY7_ARMTA</name>
<keyword evidence="3" id="KW-1185">Reference proteome</keyword>
<evidence type="ECO:0000313" key="2">
    <source>
        <dbReference type="EMBL" id="KAK0444889.1"/>
    </source>
</evidence>
<accession>A0AA39MSY7</accession>
<sequence length="101" mass="11091">MDATSNDPSKLAFFARFYKSIQSAGAAGIWRADAVKIPYTNMFISESAFLLGGLVFALPMVVIRIKDHTDLDNKTVTRMDDKGYIRPNENVAAEMKALGSS</sequence>
<gene>
    <name evidence="2" type="ORF">EV420DRAFT_1648587</name>
</gene>
<dbReference type="AlphaFoldDB" id="A0AA39MSY7"/>
<protein>
    <submittedName>
        <fullName evidence="2">Uncharacterized protein</fullName>
    </submittedName>
</protein>
<reference evidence="2" key="1">
    <citation type="submission" date="2023-06" db="EMBL/GenBank/DDBJ databases">
        <authorList>
            <consortium name="Lawrence Berkeley National Laboratory"/>
            <person name="Ahrendt S."/>
            <person name="Sahu N."/>
            <person name="Indic B."/>
            <person name="Wong-Bajracharya J."/>
            <person name="Merenyi Z."/>
            <person name="Ke H.-M."/>
            <person name="Monk M."/>
            <person name="Kocsube S."/>
            <person name="Drula E."/>
            <person name="Lipzen A."/>
            <person name="Balint B."/>
            <person name="Henrissat B."/>
            <person name="Andreopoulos B."/>
            <person name="Martin F.M."/>
            <person name="Harder C.B."/>
            <person name="Rigling D."/>
            <person name="Ford K.L."/>
            <person name="Foster G.D."/>
            <person name="Pangilinan J."/>
            <person name="Papanicolaou A."/>
            <person name="Barry K."/>
            <person name="LaButti K."/>
            <person name="Viragh M."/>
            <person name="Koriabine M."/>
            <person name="Yan M."/>
            <person name="Riley R."/>
            <person name="Champramary S."/>
            <person name="Plett K.L."/>
            <person name="Tsai I.J."/>
            <person name="Slot J."/>
            <person name="Sipos G."/>
            <person name="Plett J."/>
            <person name="Nagy L.G."/>
            <person name="Grigoriev I.V."/>
        </authorList>
    </citation>
    <scope>NUCLEOTIDE SEQUENCE</scope>
    <source>
        <strain evidence="2">CCBAS 213</strain>
    </source>
</reference>
<proteinExistence type="predicted"/>
<evidence type="ECO:0000256" key="1">
    <source>
        <dbReference type="SAM" id="Phobius"/>
    </source>
</evidence>
<keyword evidence="1" id="KW-0812">Transmembrane</keyword>
<dbReference type="Proteomes" id="UP001175211">
    <property type="component" value="Unassembled WGS sequence"/>
</dbReference>
<keyword evidence="1" id="KW-1133">Transmembrane helix</keyword>
<dbReference type="RefSeq" id="XP_060325236.1">
    <property type="nucleotide sequence ID" value="XM_060478193.1"/>
</dbReference>
<comment type="caution">
    <text evidence="2">The sequence shown here is derived from an EMBL/GenBank/DDBJ whole genome shotgun (WGS) entry which is preliminary data.</text>
</comment>
<feature type="transmembrane region" description="Helical" evidence="1">
    <location>
        <begin position="48"/>
        <end position="65"/>
    </location>
</feature>
<evidence type="ECO:0000313" key="3">
    <source>
        <dbReference type="Proteomes" id="UP001175211"/>
    </source>
</evidence>
<dbReference type="GeneID" id="85361741"/>
<dbReference type="EMBL" id="JAUEPS010000052">
    <property type="protein sequence ID" value="KAK0444889.1"/>
    <property type="molecule type" value="Genomic_DNA"/>
</dbReference>